<reference evidence="1" key="1">
    <citation type="journal article" date="2021" name="Proc. Natl. Acad. Sci. U.S.A.">
        <title>A Catalog of Tens of Thousands of Viruses from Human Metagenomes Reveals Hidden Associations with Chronic Diseases.</title>
        <authorList>
            <person name="Tisza M.J."/>
            <person name="Buck C.B."/>
        </authorList>
    </citation>
    <scope>NUCLEOTIDE SEQUENCE</scope>
    <source>
        <strain evidence="1">Ctx9V1</strain>
    </source>
</reference>
<accession>A0A8S5RD75</accession>
<sequence length="136" mass="15796">MNSYIVYPLTSVVATGLEPSLCVRFYSQVRYPYNEFVHSIPSYFSKCIITTIRLSGLSWRTKTTFAPLASRLITLVLQHTCNTETLCVIQPTFLKLCKYYRHDCSAWAWDHDCHITPTIYHVSVGAPSSWFIYRMR</sequence>
<organism evidence="1">
    <name type="scientific">virus sp. ctx9V1</name>
    <dbReference type="NCBI Taxonomy" id="2828001"/>
    <lineage>
        <taxon>Viruses</taxon>
    </lineage>
</organism>
<evidence type="ECO:0000313" key="1">
    <source>
        <dbReference type="EMBL" id="DAE29303.1"/>
    </source>
</evidence>
<dbReference type="EMBL" id="BK059093">
    <property type="protein sequence ID" value="DAE29303.1"/>
    <property type="molecule type" value="Genomic_DNA"/>
</dbReference>
<name>A0A8S5RD75_9VIRU</name>
<proteinExistence type="predicted"/>
<protein>
    <submittedName>
        <fullName evidence="1">Uncharacterized protein</fullName>
    </submittedName>
</protein>